<dbReference type="AlphaFoldDB" id="A0A5M8PCB3"/>
<dbReference type="SUPFAM" id="SSF53335">
    <property type="entry name" value="S-adenosyl-L-methionine-dependent methyltransferases"/>
    <property type="match status" value="1"/>
</dbReference>
<dbReference type="EMBL" id="VXIT01000021">
    <property type="protein sequence ID" value="KAA6406937.1"/>
    <property type="molecule type" value="Genomic_DNA"/>
</dbReference>
<dbReference type="Proteomes" id="UP000324767">
    <property type="component" value="Unassembled WGS sequence"/>
</dbReference>
<evidence type="ECO:0000313" key="1">
    <source>
        <dbReference type="EMBL" id="KAA6406937.1"/>
    </source>
</evidence>
<evidence type="ECO:0000313" key="2">
    <source>
        <dbReference type="Proteomes" id="UP000324767"/>
    </source>
</evidence>
<dbReference type="GO" id="GO:0005829">
    <property type="term" value="C:cytosol"/>
    <property type="evidence" value="ECO:0007669"/>
    <property type="project" value="TreeGrafter"/>
</dbReference>
<name>A0A5M8PCB3_9LECA</name>
<organism evidence="1 2">
    <name type="scientific">Lasallia pustulata</name>
    <dbReference type="NCBI Taxonomy" id="136370"/>
    <lineage>
        <taxon>Eukaryota</taxon>
        <taxon>Fungi</taxon>
        <taxon>Dikarya</taxon>
        <taxon>Ascomycota</taxon>
        <taxon>Pezizomycotina</taxon>
        <taxon>Lecanoromycetes</taxon>
        <taxon>OSLEUM clade</taxon>
        <taxon>Umbilicariomycetidae</taxon>
        <taxon>Umbilicariales</taxon>
        <taxon>Umbilicariaceae</taxon>
        <taxon>Lasallia</taxon>
    </lineage>
</organism>
<sequence>MHNLSQSFDLPQIYTRPSPDVLLQTLNDLAIKPISWDVGLHGESLAGATNINEDGIQTLPPISRSFSIPTMTDPAGSNFPITVYEPSLTADNLGLKPWASSYLLSKRLAGLSAYCPTSNHSDSALQLDLNLSVPQNSVLERGAGTGLVCISAAAVWGVHVHLTDPPTIVPNLSSNITANAAAVSASVGVATSDVLDWSVLPSEQLQPSREYGIILAADPLYSPEHPRLLVRSITRCLATEISAQVVVELPRREAYMASGKESLWFYELSSKVVALSFDLRARSVHDHVNLALTSTA</sequence>
<proteinExistence type="predicted"/>
<dbReference type="GO" id="GO:0008757">
    <property type="term" value="F:S-adenosylmethionine-dependent methyltransferase activity"/>
    <property type="evidence" value="ECO:0007669"/>
    <property type="project" value="UniProtKB-ARBA"/>
</dbReference>
<dbReference type="InterPro" id="IPR019410">
    <property type="entry name" value="Methyltransf_16"/>
</dbReference>
<dbReference type="OrthoDB" id="433955at2759"/>
<gene>
    <name evidence="1" type="ORF">FRX48_09235</name>
</gene>
<dbReference type="PANTHER" id="PTHR14614:SF156">
    <property type="entry name" value="PROTEIN-LYSINE N-METHYLTRANSFERASE EFM2"/>
    <property type="match status" value="1"/>
</dbReference>
<dbReference type="Pfam" id="PF10294">
    <property type="entry name" value="Methyltransf_16"/>
    <property type="match status" value="1"/>
</dbReference>
<protein>
    <submittedName>
        <fullName evidence="1">Uncharacterized protein</fullName>
    </submittedName>
</protein>
<dbReference type="InterPro" id="IPR029063">
    <property type="entry name" value="SAM-dependent_MTases_sf"/>
</dbReference>
<accession>A0A5M8PCB3</accession>
<dbReference type="Gene3D" id="3.40.50.150">
    <property type="entry name" value="Vaccinia Virus protein VP39"/>
    <property type="match status" value="1"/>
</dbReference>
<comment type="caution">
    <text evidence="1">The sequence shown here is derived from an EMBL/GenBank/DDBJ whole genome shotgun (WGS) entry which is preliminary data.</text>
</comment>
<dbReference type="PANTHER" id="PTHR14614">
    <property type="entry name" value="HEPATOCELLULAR CARCINOMA-ASSOCIATED ANTIGEN"/>
    <property type="match status" value="1"/>
</dbReference>
<reference evidence="1 2" key="1">
    <citation type="submission" date="2019-09" db="EMBL/GenBank/DDBJ databases">
        <title>The hologenome of the rock-dwelling lichen Lasallia pustulata.</title>
        <authorList>
            <person name="Greshake Tzovaras B."/>
            <person name="Segers F."/>
            <person name="Bicker A."/>
            <person name="Dal Grande F."/>
            <person name="Otte J."/>
            <person name="Hankeln T."/>
            <person name="Schmitt I."/>
            <person name="Ebersberger I."/>
        </authorList>
    </citation>
    <scope>NUCLEOTIDE SEQUENCE [LARGE SCALE GENOMIC DNA]</scope>
    <source>
        <strain evidence="1">A1-1</strain>
    </source>
</reference>